<dbReference type="Pfam" id="PF25429">
    <property type="entry name" value="zf-POGZ"/>
    <property type="match status" value="1"/>
</dbReference>
<feature type="compositionally biased region" description="Polar residues" evidence="8">
    <location>
        <begin position="1421"/>
        <end position="1433"/>
    </location>
</feature>
<feature type="region of interest" description="Disordered" evidence="8">
    <location>
        <begin position="375"/>
        <end position="395"/>
    </location>
</feature>
<feature type="compositionally biased region" description="Polar residues" evidence="8">
    <location>
        <begin position="1902"/>
        <end position="1912"/>
    </location>
</feature>
<dbReference type="InterPro" id="IPR057618">
    <property type="entry name" value="Znf_POGZ/Z280C-D-like"/>
</dbReference>
<evidence type="ECO:0000256" key="8">
    <source>
        <dbReference type="SAM" id="MobiDB-lite"/>
    </source>
</evidence>
<feature type="region of interest" description="Disordered" evidence="8">
    <location>
        <begin position="462"/>
        <end position="584"/>
    </location>
</feature>
<feature type="compositionally biased region" description="Polar residues" evidence="8">
    <location>
        <begin position="166"/>
        <end position="198"/>
    </location>
</feature>
<dbReference type="STRING" id="188477.A0A3S1BGZ1"/>
<feature type="compositionally biased region" description="Basic and acidic residues" evidence="8">
    <location>
        <begin position="1596"/>
        <end position="1616"/>
    </location>
</feature>
<feature type="compositionally biased region" description="Basic and acidic residues" evidence="8">
    <location>
        <begin position="1448"/>
        <end position="1460"/>
    </location>
</feature>
<keyword evidence="11" id="KW-1185">Reference proteome</keyword>
<dbReference type="Gene3D" id="3.30.160.60">
    <property type="entry name" value="Classic Zinc Finger"/>
    <property type="match status" value="2"/>
</dbReference>
<feature type="compositionally biased region" description="Basic residues" evidence="8">
    <location>
        <begin position="1952"/>
        <end position="1981"/>
    </location>
</feature>
<feature type="compositionally biased region" description="Basic and acidic residues" evidence="8">
    <location>
        <begin position="1219"/>
        <end position="1233"/>
    </location>
</feature>
<feature type="compositionally biased region" description="Basic and acidic residues" evidence="8">
    <location>
        <begin position="1468"/>
        <end position="1478"/>
    </location>
</feature>
<feature type="region of interest" description="Disordered" evidence="8">
    <location>
        <begin position="1402"/>
        <end position="2078"/>
    </location>
</feature>
<feature type="compositionally biased region" description="Low complexity" evidence="8">
    <location>
        <begin position="214"/>
        <end position="229"/>
    </location>
</feature>
<dbReference type="GO" id="GO:0008270">
    <property type="term" value="F:zinc ion binding"/>
    <property type="evidence" value="ECO:0007669"/>
    <property type="project" value="UniProtKB-KW"/>
</dbReference>
<feature type="compositionally biased region" description="Pro residues" evidence="8">
    <location>
        <begin position="379"/>
        <end position="393"/>
    </location>
</feature>
<keyword evidence="2" id="KW-0479">Metal-binding</keyword>
<feature type="domain" description="C2H2-type" evidence="9">
    <location>
        <begin position="648"/>
        <end position="676"/>
    </location>
</feature>
<evidence type="ECO:0000256" key="1">
    <source>
        <dbReference type="ARBA" id="ARBA00004123"/>
    </source>
</evidence>
<keyword evidence="6" id="KW-0539">Nucleus</keyword>
<dbReference type="OrthoDB" id="10032537at2759"/>
<protein>
    <recommendedName>
        <fullName evidence="9">C2H2-type domain-containing protein</fullName>
    </recommendedName>
</protein>
<evidence type="ECO:0000256" key="7">
    <source>
        <dbReference type="PROSITE-ProRule" id="PRU00042"/>
    </source>
</evidence>
<feature type="compositionally biased region" description="Low complexity" evidence="8">
    <location>
        <begin position="269"/>
        <end position="281"/>
    </location>
</feature>
<feature type="compositionally biased region" description="Basic and acidic residues" evidence="8">
    <location>
        <begin position="1702"/>
        <end position="1747"/>
    </location>
</feature>
<dbReference type="Proteomes" id="UP000271974">
    <property type="component" value="Unassembled WGS sequence"/>
</dbReference>
<feature type="compositionally biased region" description="Basic and acidic residues" evidence="8">
    <location>
        <begin position="1142"/>
        <end position="1153"/>
    </location>
</feature>
<feature type="compositionally biased region" description="Basic and acidic residues" evidence="8">
    <location>
        <begin position="1063"/>
        <end position="1096"/>
    </location>
</feature>
<feature type="region of interest" description="Disordered" evidence="8">
    <location>
        <begin position="1343"/>
        <end position="1374"/>
    </location>
</feature>
<organism evidence="10 11">
    <name type="scientific">Elysia chlorotica</name>
    <name type="common">Eastern emerald elysia</name>
    <name type="synonym">Sea slug</name>
    <dbReference type="NCBI Taxonomy" id="188477"/>
    <lineage>
        <taxon>Eukaryota</taxon>
        <taxon>Metazoa</taxon>
        <taxon>Spiralia</taxon>
        <taxon>Lophotrochozoa</taxon>
        <taxon>Mollusca</taxon>
        <taxon>Gastropoda</taxon>
        <taxon>Heterobranchia</taxon>
        <taxon>Euthyneura</taxon>
        <taxon>Panpulmonata</taxon>
        <taxon>Sacoglossa</taxon>
        <taxon>Placobranchoidea</taxon>
        <taxon>Plakobranchidae</taxon>
        <taxon>Elysia</taxon>
    </lineage>
</organism>
<comment type="subcellular location">
    <subcellularLocation>
        <location evidence="1">Nucleus</location>
    </subcellularLocation>
</comment>
<evidence type="ECO:0000256" key="2">
    <source>
        <dbReference type="ARBA" id="ARBA00022723"/>
    </source>
</evidence>
<feature type="compositionally biased region" description="Basic and acidic residues" evidence="8">
    <location>
        <begin position="1982"/>
        <end position="2071"/>
    </location>
</feature>
<evidence type="ECO:0000313" key="10">
    <source>
        <dbReference type="EMBL" id="RUS80500.1"/>
    </source>
</evidence>
<feature type="region of interest" description="Disordered" evidence="8">
    <location>
        <begin position="1219"/>
        <end position="1304"/>
    </location>
</feature>
<feature type="compositionally biased region" description="Basic and acidic residues" evidence="8">
    <location>
        <begin position="1163"/>
        <end position="1181"/>
    </location>
</feature>
<gene>
    <name evidence="10" type="ORF">EGW08_011721</name>
</gene>
<reference evidence="10 11" key="1">
    <citation type="submission" date="2019-01" db="EMBL/GenBank/DDBJ databases">
        <title>A draft genome assembly of the solar-powered sea slug Elysia chlorotica.</title>
        <authorList>
            <person name="Cai H."/>
            <person name="Li Q."/>
            <person name="Fang X."/>
            <person name="Li J."/>
            <person name="Curtis N.E."/>
            <person name="Altenburger A."/>
            <person name="Shibata T."/>
            <person name="Feng M."/>
            <person name="Maeda T."/>
            <person name="Schwartz J.A."/>
            <person name="Shigenobu S."/>
            <person name="Lundholm N."/>
            <person name="Nishiyama T."/>
            <person name="Yang H."/>
            <person name="Hasebe M."/>
            <person name="Li S."/>
            <person name="Pierce S.K."/>
            <person name="Wang J."/>
        </authorList>
    </citation>
    <scope>NUCLEOTIDE SEQUENCE [LARGE SCALE GENOMIC DNA]</scope>
    <source>
        <strain evidence="10">EC2010</strain>
        <tissue evidence="10">Whole organism of an adult</tissue>
    </source>
</reference>
<sequence>MPREIKPPSRYVTEDGLAPQLARRIITPKMTAKRGRPMKGPGQASTPRTSRPPTGRNINDSIVIGDDDSDVEIVEPPKSLKRKREEEKDPDWNGGKKMPKSGKPARVPVVRTPQQSTPRTPQASGPKTPHGQFSTLKTSQPPRTSQPAGSRSAPPPRPPQSAVSRNAHSSKTPQSAFSRNTAPSKTPQSAISKNTAPFRTQLPPGSRSAAPLNSRTPQPSSSRPSTLLPGIPQTAGFKVRSQWAGPRNEPASTHSSRTPQPSRPPAVRSAQPQASQFQASQKIGPRTATLTKPKIIHAKNPHLFGLSSPGPTQPAPWKLDSVIDLFMECSDEPLSTVQVKCAKLEQQVYDKSQMLIKAAREGRLLFTTTGEARVLKKPYQPPKPPTPPPPTPPVSVVTAPKTPLLSMALQGATLAALGGSQDLTGLSSAVSPNAVVQQVGPTEIYSPVVGTHGLGIRLPHWQAMIPPPPPQPKFTPLLKTPSPANPAPPTPSSKKGRPPKSKGSSPSQPGSMSKKQAAVLALLRASAKEPEKTKQKKKLTAREKKKEDSRKNTPDEEAATKSVVETPKRRDRRQTSQEEDESGNWIPLGEYYYGKMEGDPTYKEAKGDFKFKCWYCNKMLNSNVAAMLHIQGHIDSDKQVNLDLNDLTSCKHCYKTFNTPFEMQTHIEKVHTNKANTLLCRICEKDHDSRHSLREHMRRYHNACEMPYICQLCQFRSSMYSDVVDHFKKKHSNTSSLLCLYCLKTCNIRLTNQGWGQTLNYYNHLLKHQIKNCTKKCQLCKLVFHSAAALKTHRQTEHLPNQKGVMGGNSRGGASVGGGAGGGGVTWKTALGGVRSLNVPAVKKVVEMRLLVPLTSQKKKCVECDKPMGKASHYRKFIQCSMCRFASSCSQAYTNHMLGFHSGQASAVAALNIPRDRPMAIRLYCVCGFSSLYGNRLANHLVSCSKSSCYSNPPPAPSGDNFGTELQDPRKKPDACLLDVLGLVKKDSLALYTSRLIKPESPPLAPVEMPEVDEVTRPARRPSLLMDAKKSFKLLPTKDGSDSSKSDRDVEPDPKVSNGKSVSESERVEGDVKHSDDVKDEKGDHSQAETNKKNVADVELAGMKSEKIEEIKREGEKDIMHVDAEDRTDDSIEVSDHAEKVLQKGERRFEEISHVQTESGSGSEEKTNEDGEGIQAKKVDDDAKVLASGDKNAAHVYAGGDNIGDADIDALEVQDKRDLKILDGSRDNTKDADAVGTTNDDDEVTDQIEGAEDEVKEEKPRGDEEATDNSSKLAGNDKQESSKDTCDMASKDIPIQQAPQKAAPTKGLLVDYGSESDDEVDLIPDDVLEVKVTKACEGSEKAIREESYDASTANPNKLVDTESSETGLKDDTERMVNLVTGDVNSEGATEFGKAEEAERIPAYLRTVQDQADSAQGVAEGDNSNQDVAQGTETSETRDSFDEEEMDTAEIKETDGSEKSNSKTCYMQVDEKGDSDANIRKTLGGDEETERERQSHQEKGRSVVEAKEDSAMDISESETMESIDRRPDTDSDWVEGESQQVDNSSAELQTEKVNSAAATIGSDETDTNEYSKFPNVEVEESTADTSFGEEDTTTNTENRDGSSREEDSESNSRKTLGDENGAEVGHEEQGGKLNGNFNVPTISSLGEGSCDARDWTGSFPHPESREETVGEGKSGPSLAGVLNERAFEQKPDECEDEEEVQSEEQREEEKAPSEERKEEEPSSEDVEKSVDFDSREKTWPGDLPDHSSEVGGGSTVDPERNSDGVEQMEAVQQEDQRSETESQDNPGVAAEDGSVTQGKSLSWYSGRDPDGTEERSEPSQQESGFVFTGTGQHGSPQGGGLGELQTLPDRDAEEKFRDGAKGILPHQTQEAGSKPEGDGSHGLNPEQGRREVNLASESGREIAQSSNSLTNADEASFAKSAATKDDLEQGDAGPSTSYSSSRSGEGYRERSRSRERRRSRSRERRSRSRDKRSRSRDKRSRSRSKDRQRERDRDRDRDRRRERDRDRHYRDRDRDRHHARDRDQHRDRRERSRDRRDRSRDRDRRDRSRDRDRDRDRYGDRDRERDRDYHRHRDDRRHR</sequence>
<feature type="compositionally biased region" description="Basic and acidic residues" evidence="8">
    <location>
        <begin position="1039"/>
        <end position="1054"/>
    </location>
</feature>
<evidence type="ECO:0000256" key="3">
    <source>
        <dbReference type="ARBA" id="ARBA00022737"/>
    </source>
</evidence>
<keyword evidence="3" id="KW-0677">Repeat</keyword>
<accession>A0A3S1BGZ1</accession>
<feature type="compositionally biased region" description="Polar residues" evidence="8">
    <location>
        <begin position="43"/>
        <end position="52"/>
    </location>
</feature>
<feature type="region of interest" description="Disordered" evidence="8">
    <location>
        <begin position="1142"/>
        <end position="1181"/>
    </location>
</feature>
<feature type="compositionally biased region" description="Basic and acidic residues" evidence="8">
    <location>
        <begin position="1104"/>
        <end position="1117"/>
    </location>
</feature>
<evidence type="ECO:0000313" key="11">
    <source>
        <dbReference type="Proteomes" id="UP000271974"/>
    </source>
</evidence>
<evidence type="ECO:0000256" key="4">
    <source>
        <dbReference type="ARBA" id="ARBA00022771"/>
    </source>
</evidence>
<name>A0A3S1BGZ1_ELYCH</name>
<feature type="compositionally biased region" description="Basic and acidic residues" evidence="8">
    <location>
        <begin position="1489"/>
        <end position="1509"/>
    </location>
</feature>
<dbReference type="SMART" id="SM00355">
    <property type="entry name" value="ZnF_C2H2"/>
    <property type="match status" value="6"/>
</dbReference>
<proteinExistence type="predicted"/>
<dbReference type="InterPro" id="IPR013087">
    <property type="entry name" value="Znf_C2H2_type"/>
</dbReference>
<dbReference type="GO" id="GO:0005634">
    <property type="term" value="C:nucleus"/>
    <property type="evidence" value="ECO:0007669"/>
    <property type="project" value="UniProtKB-SubCell"/>
</dbReference>
<feature type="compositionally biased region" description="Acidic residues" evidence="8">
    <location>
        <begin position="1692"/>
        <end position="1701"/>
    </location>
</feature>
<dbReference type="GO" id="GO:0003677">
    <property type="term" value="F:DNA binding"/>
    <property type="evidence" value="ECO:0007669"/>
    <property type="project" value="UniProtKB-KW"/>
</dbReference>
<dbReference type="EMBL" id="RQTK01000387">
    <property type="protein sequence ID" value="RUS80500.1"/>
    <property type="molecule type" value="Genomic_DNA"/>
</dbReference>
<feature type="compositionally biased region" description="Polar residues" evidence="8">
    <location>
        <begin position="1793"/>
        <end position="1802"/>
    </location>
</feature>
<dbReference type="PROSITE" id="PS00028">
    <property type="entry name" value="ZINC_FINGER_C2H2_1"/>
    <property type="match status" value="3"/>
</dbReference>
<feature type="compositionally biased region" description="Polar residues" evidence="8">
    <location>
        <begin position="1536"/>
        <end position="1556"/>
    </location>
</feature>
<dbReference type="PROSITE" id="PS50157">
    <property type="entry name" value="ZINC_FINGER_C2H2_2"/>
    <property type="match status" value="1"/>
</dbReference>
<keyword evidence="4 7" id="KW-0863">Zinc-finger</keyword>
<feature type="compositionally biased region" description="Basic and acidic residues" evidence="8">
    <location>
        <begin position="1847"/>
        <end position="1859"/>
    </location>
</feature>
<feature type="region of interest" description="Disordered" evidence="8">
    <location>
        <begin position="1"/>
        <end position="286"/>
    </location>
</feature>
<feature type="compositionally biased region" description="Polar residues" evidence="8">
    <location>
        <begin position="112"/>
        <end position="143"/>
    </location>
</feature>
<feature type="compositionally biased region" description="Basic and acidic residues" evidence="8">
    <location>
        <begin position="1806"/>
        <end position="1816"/>
    </location>
</feature>
<evidence type="ECO:0000256" key="6">
    <source>
        <dbReference type="ARBA" id="ARBA00023242"/>
    </source>
</evidence>
<feature type="compositionally biased region" description="Polar residues" evidence="8">
    <location>
        <begin position="1634"/>
        <end position="1645"/>
    </location>
</feature>
<feature type="region of interest" description="Disordered" evidence="8">
    <location>
        <begin position="1000"/>
        <end position="1117"/>
    </location>
</feature>
<keyword evidence="5" id="KW-0862">Zinc</keyword>
<feature type="compositionally biased region" description="Acidic residues" evidence="8">
    <location>
        <begin position="1576"/>
        <end position="1591"/>
    </location>
</feature>
<feature type="compositionally biased region" description="Basic and acidic residues" evidence="8">
    <location>
        <begin position="540"/>
        <end position="554"/>
    </location>
</feature>
<feature type="compositionally biased region" description="Polar residues" evidence="8">
    <location>
        <begin position="250"/>
        <end position="260"/>
    </location>
</feature>
<evidence type="ECO:0000259" key="9">
    <source>
        <dbReference type="PROSITE" id="PS50157"/>
    </source>
</evidence>
<comment type="caution">
    <text evidence="10">The sequence shown here is derived from an EMBL/GenBank/DDBJ whole genome shotgun (WGS) entry which is preliminary data.</text>
</comment>
<feature type="compositionally biased region" description="Basic and acidic residues" evidence="8">
    <location>
        <begin position="1275"/>
        <end position="1290"/>
    </location>
</feature>
<feature type="compositionally biased region" description="Acidic residues" evidence="8">
    <location>
        <begin position="1239"/>
        <end position="1255"/>
    </location>
</feature>
<feature type="compositionally biased region" description="Low complexity" evidence="8">
    <location>
        <begin position="501"/>
        <end position="515"/>
    </location>
</feature>
<dbReference type="InterPro" id="IPR050888">
    <property type="entry name" value="ZnF_C2H2-type_TF"/>
</dbReference>
<evidence type="ECO:0000256" key="5">
    <source>
        <dbReference type="ARBA" id="ARBA00022833"/>
    </source>
</evidence>
<dbReference type="PANTHER" id="PTHR24406">
    <property type="entry name" value="TRANSCRIPTIONAL REPRESSOR CTCFL-RELATED"/>
    <property type="match status" value="1"/>
</dbReference>